<feature type="domain" description="Manganese/iron superoxide dismutase C-terminal" evidence="3">
    <location>
        <begin position="326"/>
        <end position="375"/>
    </location>
</feature>
<dbReference type="PANTHER" id="PTHR43595">
    <property type="entry name" value="37S RIBOSOMAL PROTEIN S26, MITOCHONDRIAL"/>
    <property type="match status" value="1"/>
</dbReference>
<comment type="function">
    <text evidence="1">Component of the mitochondrial ribosome (mitoribosome), a dedicated translation machinery responsible for the synthesis of mitochondrial genome-encoded proteins, including at least some of the essential transmembrane subunits of the mitochondrial respiratory chain. The mitoribosomes are attached to the mitochondrial inner membrane and translation products are cotranslationally integrated into the membrane.</text>
</comment>
<evidence type="ECO:0000313" key="5">
    <source>
        <dbReference type="Proteomes" id="UP000308652"/>
    </source>
</evidence>
<feature type="compositionally biased region" description="Low complexity" evidence="2">
    <location>
        <begin position="248"/>
        <end position="262"/>
    </location>
</feature>
<dbReference type="GO" id="GO:0005737">
    <property type="term" value="C:cytoplasm"/>
    <property type="evidence" value="ECO:0007669"/>
    <property type="project" value="TreeGrafter"/>
</dbReference>
<dbReference type="SUPFAM" id="SSF54719">
    <property type="entry name" value="Fe,Mn superoxide dismutase (SOD), C-terminal domain"/>
    <property type="match status" value="2"/>
</dbReference>
<evidence type="ECO:0000313" key="4">
    <source>
        <dbReference type="EMBL" id="TFK43319.1"/>
    </source>
</evidence>
<dbReference type="Pfam" id="PF02777">
    <property type="entry name" value="Sod_Fe_C"/>
    <property type="match status" value="2"/>
</dbReference>
<gene>
    <name evidence="4" type="ORF">BDQ12DRAFT_731354</name>
</gene>
<dbReference type="OrthoDB" id="275227at2759"/>
<dbReference type="GO" id="GO:0004784">
    <property type="term" value="F:superoxide dismutase activity"/>
    <property type="evidence" value="ECO:0007669"/>
    <property type="project" value="InterPro"/>
</dbReference>
<evidence type="ECO:0000259" key="3">
    <source>
        <dbReference type="Pfam" id="PF02777"/>
    </source>
</evidence>
<evidence type="ECO:0000256" key="2">
    <source>
        <dbReference type="SAM" id="MobiDB-lite"/>
    </source>
</evidence>
<dbReference type="Gene3D" id="3.55.40.20">
    <property type="entry name" value="Iron/manganese superoxide dismutase, C-terminal domain"/>
    <property type="match status" value="2"/>
</dbReference>
<dbReference type="Proteomes" id="UP000308652">
    <property type="component" value="Unassembled WGS sequence"/>
</dbReference>
<reference evidence="4 5" key="1">
    <citation type="journal article" date="2019" name="Nat. Ecol. Evol.">
        <title>Megaphylogeny resolves global patterns of mushroom evolution.</title>
        <authorList>
            <person name="Varga T."/>
            <person name="Krizsan K."/>
            <person name="Foldi C."/>
            <person name="Dima B."/>
            <person name="Sanchez-Garcia M."/>
            <person name="Sanchez-Ramirez S."/>
            <person name="Szollosi G.J."/>
            <person name="Szarkandi J.G."/>
            <person name="Papp V."/>
            <person name="Albert L."/>
            <person name="Andreopoulos W."/>
            <person name="Angelini C."/>
            <person name="Antonin V."/>
            <person name="Barry K.W."/>
            <person name="Bougher N.L."/>
            <person name="Buchanan P."/>
            <person name="Buyck B."/>
            <person name="Bense V."/>
            <person name="Catcheside P."/>
            <person name="Chovatia M."/>
            <person name="Cooper J."/>
            <person name="Damon W."/>
            <person name="Desjardin D."/>
            <person name="Finy P."/>
            <person name="Geml J."/>
            <person name="Haridas S."/>
            <person name="Hughes K."/>
            <person name="Justo A."/>
            <person name="Karasinski D."/>
            <person name="Kautmanova I."/>
            <person name="Kiss B."/>
            <person name="Kocsube S."/>
            <person name="Kotiranta H."/>
            <person name="LaButti K.M."/>
            <person name="Lechner B.E."/>
            <person name="Liimatainen K."/>
            <person name="Lipzen A."/>
            <person name="Lukacs Z."/>
            <person name="Mihaltcheva S."/>
            <person name="Morgado L.N."/>
            <person name="Niskanen T."/>
            <person name="Noordeloos M.E."/>
            <person name="Ohm R.A."/>
            <person name="Ortiz-Santana B."/>
            <person name="Ovrebo C."/>
            <person name="Racz N."/>
            <person name="Riley R."/>
            <person name="Savchenko A."/>
            <person name="Shiryaev A."/>
            <person name="Soop K."/>
            <person name="Spirin V."/>
            <person name="Szebenyi C."/>
            <person name="Tomsovsky M."/>
            <person name="Tulloss R.E."/>
            <person name="Uehling J."/>
            <person name="Grigoriev I.V."/>
            <person name="Vagvolgyi C."/>
            <person name="Papp T."/>
            <person name="Martin F.M."/>
            <person name="Miettinen O."/>
            <person name="Hibbett D.S."/>
            <person name="Nagy L.G."/>
        </authorList>
    </citation>
    <scope>NUCLEOTIDE SEQUENCE [LARGE SCALE GENOMIC DNA]</scope>
    <source>
        <strain evidence="4 5">CBS 166.37</strain>
    </source>
</reference>
<sequence length="396" mass="43230">MSLLGLRQSTRSSTSTIYLRTCYGIRNMHSVKALPYPVEGGLGNFLPPKALKMIAVEYQQGLLERLNGEVHGTELQNKSVAQTVIETTVNSNHILAHNYAALALNNGFFLECLKPPNANGEPTHQSEIGQSLRREIIESHVNVNQFKSHVSAAATGMFANGWLWFVTDSAGNTGVVSTTGPNSLLSSSKQQAVTIDGRVVGELIPRPELKTTSPSIAALAEMEERAANLYKELESTNEEEQVLSSTASPVEASEPPTTSPTEQPTPPGVTPASPTSGVAGKAPSNLPFHPRFYHSSSARSSPVDLEQHAYGIYSGDLSHRAPQSKSENLLRGNTLFPLFCIPIYEHAWMSAGYGVWGKEKWLKEFWTVLDWSKVNMTYEAVVTRHRGGGGKWKQRS</sequence>
<dbReference type="EMBL" id="ML213591">
    <property type="protein sequence ID" value="TFK43319.1"/>
    <property type="molecule type" value="Genomic_DNA"/>
</dbReference>
<keyword evidence="5" id="KW-1185">Reference proteome</keyword>
<dbReference type="PANTHER" id="PTHR43595:SF2">
    <property type="entry name" value="SMALL RIBOSOMAL SUBUNIT PROTEIN MS42"/>
    <property type="match status" value="1"/>
</dbReference>
<dbReference type="AlphaFoldDB" id="A0A5C3MCY4"/>
<protein>
    <recommendedName>
        <fullName evidence="3">Manganese/iron superoxide dismutase C-terminal domain-containing protein</fullName>
    </recommendedName>
</protein>
<dbReference type="GO" id="GO:0046872">
    <property type="term" value="F:metal ion binding"/>
    <property type="evidence" value="ECO:0007669"/>
    <property type="project" value="InterPro"/>
</dbReference>
<evidence type="ECO:0000256" key="1">
    <source>
        <dbReference type="ARBA" id="ARBA00037226"/>
    </source>
</evidence>
<feature type="region of interest" description="Disordered" evidence="2">
    <location>
        <begin position="234"/>
        <end position="281"/>
    </location>
</feature>
<proteinExistence type="predicted"/>
<dbReference type="InterPro" id="IPR036314">
    <property type="entry name" value="SOD_C_sf"/>
</dbReference>
<dbReference type="STRING" id="68775.A0A5C3MCY4"/>
<name>A0A5C3MCY4_9AGAR</name>
<dbReference type="InterPro" id="IPR036324">
    <property type="entry name" value="Mn/Fe_SOD_N_sf"/>
</dbReference>
<feature type="domain" description="Manganese/iron superoxide dismutase C-terminal" evidence="3">
    <location>
        <begin position="131"/>
        <end position="190"/>
    </location>
</feature>
<dbReference type="InterPro" id="IPR019832">
    <property type="entry name" value="Mn/Fe_SOD_C"/>
</dbReference>
<dbReference type="SUPFAM" id="SSF46609">
    <property type="entry name" value="Fe,Mn superoxide dismutase (SOD), N-terminal domain"/>
    <property type="match status" value="1"/>
</dbReference>
<accession>A0A5C3MCY4</accession>
<organism evidence="4 5">
    <name type="scientific">Crucibulum laeve</name>
    <dbReference type="NCBI Taxonomy" id="68775"/>
    <lineage>
        <taxon>Eukaryota</taxon>
        <taxon>Fungi</taxon>
        <taxon>Dikarya</taxon>
        <taxon>Basidiomycota</taxon>
        <taxon>Agaricomycotina</taxon>
        <taxon>Agaricomycetes</taxon>
        <taxon>Agaricomycetidae</taxon>
        <taxon>Agaricales</taxon>
        <taxon>Agaricineae</taxon>
        <taxon>Nidulariaceae</taxon>
        <taxon>Crucibulum</taxon>
    </lineage>
</organism>